<dbReference type="Proteomes" id="UP001595767">
    <property type="component" value="Unassembled WGS sequence"/>
</dbReference>
<evidence type="ECO:0000256" key="1">
    <source>
        <dbReference type="SAM" id="MobiDB-lite"/>
    </source>
</evidence>
<accession>A0ABV8L3D5</accession>
<dbReference type="Pfam" id="PF25310">
    <property type="entry name" value="VG15"/>
    <property type="match status" value="2"/>
</dbReference>
<feature type="compositionally biased region" description="Acidic residues" evidence="1">
    <location>
        <begin position="137"/>
        <end position="146"/>
    </location>
</feature>
<evidence type="ECO:0000313" key="3">
    <source>
        <dbReference type="Proteomes" id="UP001595767"/>
    </source>
</evidence>
<gene>
    <name evidence="2" type="ORF">ACFOW8_08325</name>
</gene>
<reference evidence="3" key="1">
    <citation type="journal article" date="2019" name="Int. J. Syst. Evol. Microbiol.">
        <title>The Global Catalogue of Microorganisms (GCM) 10K type strain sequencing project: providing services to taxonomists for standard genome sequencing and annotation.</title>
        <authorList>
            <consortium name="The Broad Institute Genomics Platform"/>
            <consortium name="The Broad Institute Genome Sequencing Center for Infectious Disease"/>
            <person name="Wu L."/>
            <person name="Ma J."/>
        </authorList>
    </citation>
    <scope>NUCLEOTIDE SEQUENCE [LARGE SCALE GENOMIC DNA]</scope>
    <source>
        <strain evidence="3">CGMCC 4.7204</strain>
    </source>
</reference>
<protein>
    <recommendedName>
        <fullName evidence="4">Capsid maturation protease</fullName>
    </recommendedName>
</protein>
<dbReference type="InterPro" id="IPR057369">
    <property type="entry name" value="VG15"/>
</dbReference>
<feature type="compositionally biased region" description="Basic and acidic residues" evidence="1">
    <location>
        <begin position="147"/>
        <end position="158"/>
    </location>
</feature>
<dbReference type="RefSeq" id="WP_378547825.1">
    <property type="nucleotide sequence ID" value="NZ_JBHSBA010000003.1"/>
</dbReference>
<evidence type="ECO:0008006" key="4">
    <source>
        <dbReference type="Google" id="ProtNLM"/>
    </source>
</evidence>
<organism evidence="2 3">
    <name type="scientific">Nocardia rhizosphaerae</name>
    <dbReference type="NCBI Taxonomy" id="1691571"/>
    <lineage>
        <taxon>Bacteria</taxon>
        <taxon>Bacillati</taxon>
        <taxon>Actinomycetota</taxon>
        <taxon>Actinomycetes</taxon>
        <taxon>Mycobacteriales</taxon>
        <taxon>Nocardiaceae</taxon>
        <taxon>Nocardia</taxon>
    </lineage>
</organism>
<sequence>MPSQAEIEQHQADVEELSALAVAEVAALAMLLTGEDDEQSLVDAVPPILEQFMEASAVLAADWYRGLARDRPVAPQPQPSAPAPIVGPTSRQALLDARDFQPELPELPPREQVETSVRWAIQPPAPAPEPRETSALDVEEMDEDDLRTEVARLRDRPASEPVETATEVVAEQRDEEESDTRPTEPPRARITAPSEGAPRARVVGATEPPRPTATPESAPPPRDEAGPQPSPAREPAPSRARVIPAEATEQQARVISRLAGTTQRYVTSAARNTITHNATVEGTRWLRHAQADACAFCRMLATRGPAYRTRETASEVGASGRIRGSRAAGESYHDDCSCVPVPVRAGDTYEQPDYVAEWTDQYYLAVDIVGNAFNTRAILAEMRRLEVDNGGSRH</sequence>
<feature type="region of interest" description="Disordered" evidence="1">
    <location>
        <begin position="70"/>
        <end position="240"/>
    </location>
</feature>
<comment type="caution">
    <text evidence="2">The sequence shown here is derived from an EMBL/GenBank/DDBJ whole genome shotgun (WGS) entry which is preliminary data.</text>
</comment>
<name>A0ABV8L3D5_9NOCA</name>
<keyword evidence="3" id="KW-1185">Reference proteome</keyword>
<feature type="compositionally biased region" description="Pro residues" evidence="1">
    <location>
        <begin position="208"/>
        <end position="220"/>
    </location>
</feature>
<evidence type="ECO:0000313" key="2">
    <source>
        <dbReference type="EMBL" id="MFC4124929.1"/>
    </source>
</evidence>
<proteinExistence type="predicted"/>
<dbReference type="EMBL" id="JBHSBA010000003">
    <property type="protein sequence ID" value="MFC4124929.1"/>
    <property type="molecule type" value="Genomic_DNA"/>
</dbReference>